<feature type="compositionally biased region" description="Basic and acidic residues" evidence="1">
    <location>
        <begin position="39"/>
        <end position="58"/>
    </location>
</feature>
<proteinExistence type="predicted"/>
<sequence length="58" mass="6267">MKKVTSRLGLVGEAACSRDESASEAGNETTSFGGGQALEARERKVLEALEDDPKRERE</sequence>
<organism evidence="2 3">
    <name type="scientific">Apostasia shenzhenica</name>
    <dbReference type="NCBI Taxonomy" id="1088818"/>
    <lineage>
        <taxon>Eukaryota</taxon>
        <taxon>Viridiplantae</taxon>
        <taxon>Streptophyta</taxon>
        <taxon>Embryophyta</taxon>
        <taxon>Tracheophyta</taxon>
        <taxon>Spermatophyta</taxon>
        <taxon>Magnoliopsida</taxon>
        <taxon>Liliopsida</taxon>
        <taxon>Asparagales</taxon>
        <taxon>Orchidaceae</taxon>
        <taxon>Apostasioideae</taxon>
        <taxon>Apostasia</taxon>
    </lineage>
</organism>
<dbReference type="EMBL" id="KZ451971">
    <property type="protein sequence ID" value="PKA56509.1"/>
    <property type="molecule type" value="Genomic_DNA"/>
</dbReference>
<keyword evidence="3" id="KW-1185">Reference proteome</keyword>
<evidence type="ECO:0000313" key="3">
    <source>
        <dbReference type="Proteomes" id="UP000236161"/>
    </source>
</evidence>
<dbReference type="Proteomes" id="UP000236161">
    <property type="component" value="Unassembled WGS sequence"/>
</dbReference>
<reference evidence="2 3" key="1">
    <citation type="journal article" date="2017" name="Nature">
        <title>The Apostasia genome and the evolution of orchids.</title>
        <authorList>
            <person name="Zhang G.Q."/>
            <person name="Liu K.W."/>
            <person name="Li Z."/>
            <person name="Lohaus R."/>
            <person name="Hsiao Y.Y."/>
            <person name="Niu S.C."/>
            <person name="Wang J.Y."/>
            <person name="Lin Y.C."/>
            <person name="Xu Q."/>
            <person name="Chen L.J."/>
            <person name="Yoshida K."/>
            <person name="Fujiwara S."/>
            <person name="Wang Z.W."/>
            <person name="Zhang Y.Q."/>
            <person name="Mitsuda N."/>
            <person name="Wang M."/>
            <person name="Liu G.H."/>
            <person name="Pecoraro L."/>
            <person name="Huang H.X."/>
            <person name="Xiao X.J."/>
            <person name="Lin M."/>
            <person name="Wu X.Y."/>
            <person name="Wu W.L."/>
            <person name="Chen Y.Y."/>
            <person name="Chang S.B."/>
            <person name="Sakamoto S."/>
            <person name="Ohme-Takagi M."/>
            <person name="Yagi M."/>
            <person name="Zeng S.J."/>
            <person name="Shen C.Y."/>
            <person name="Yeh C.M."/>
            <person name="Luo Y.B."/>
            <person name="Tsai W.C."/>
            <person name="Van de Peer Y."/>
            <person name="Liu Z.J."/>
        </authorList>
    </citation>
    <scope>NUCLEOTIDE SEQUENCE [LARGE SCALE GENOMIC DNA]</scope>
    <source>
        <strain evidence="3">cv. Shenzhen</strain>
        <tissue evidence="2">Stem</tissue>
    </source>
</reference>
<dbReference type="AlphaFoldDB" id="A0A2I0ALT1"/>
<evidence type="ECO:0000313" key="2">
    <source>
        <dbReference type="EMBL" id="PKA56509.1"/>
    </source>
</evidence>
<protein>
    <submittedName>
        <fullName evidence="2">Uncharacterized protein</fullName>
    </submittedName>
</protein>
<feature type="region of interest" description="Disordered" evidence="1">
    <location>
        <begin position="1"/>
        <end position="58"/>
    </location>
</feature>
<name>A0A2I0ALT1_9ASPA</name>
<evidence type="ECO:0000256" key="1">
    <source>
        <dbReference type="SAM" id="MobiDB-lite"/>
    </source>
</evidence>
<gene>
    <name evidence="2" type="ORF">AXF42_Ash015282</name>
</gene>
<accession>A0A2I0ALT1</accession>